<gene>
    <name evidence="1" type="ORF">PCANC_12592</name>
</gene>
<evidence type="ECO:0000313" key="1">
    <source>
        <dbReference type="EMBL" id="PLW39113.1"/>
    </source>
</evidence>
<dbReference type="Proteomes" id="UP000235388">
    <property type="component" value="Unassembled WGS sequence"/>
</dbReference>
<keyword evidence="2" id="KW-1185">Reference proteome</keyword>
<evidence type="ECO:0000313" key="2">
    <source>
        <dbReference type="Proteomes" id="UP000235388"/>
    </source>
</evidence>
<organism evidence="1 2">
    <name type="scientific">Puccinia coronata f. sp. avenae</name>
    <dbReference type="NCBI Taxonomy" id="200324"/>
    <lineage>
        <taxon>Eukaryota</taxon>
        <taxon>Fungi</taxon>
        <taxon>Dikarya</taxon>
        <taxon>Basidiomycota</taxon>
        <taxon>Pucciniomycotina</taxon>
        <taxon>Pucciniomycetes</taxon>
        <taxon>Pucciniales</taxon>
        <taxon>Pucciniaceae</taxon>
        <taxon>Puccinia</taxon>
    </lineage>
</organism>
<dbReference type="STRING" id="200324.A0A2N5UMZ5"/>
<sequence>MRSGIEELLEESLLENRNNSGMSDIWDSKMWKTLKTTDGQQFTRLPGNLVFSLNVDWFNPLSNKAAGKHKSLGTIALVCLNLPPHIRAPS</sequence>
<proteinExistence type="predicted"/>
<dbReference type="AlphaFoldDB" id="A0A2N5UMZ5"/>
<accession>A0A2N5UMZ5</accession>
<reference evidence="1 2" key="1">
    <citation type="submission" date="2017-11" db="EMBL/GenBank/DDBJ databases">
        <title>De novo assembly and phasing of dikaryotic genomes from two isolates of Puccinia coronata f. sp. avenae, the causal agent of oat crown rust.</title>
        <authorList>
            <person name="Miller M.E."/>
            <person name="Zhang Y."/>
            <person name="Omidvar V."/>
            <person name="Sperschneider J."/>
            <person name="Schwessinger B."/>
            <person name="Raley C."/>
            <person name="Palmer J.M."/>
            <person name="Garnica D."/>
            <person name="Upadhyaya N."/>
            <person name="Rathjen J."/>
            <person name="Taylor J.M."/>
            <person name="Park R.F."/>
            <person name="Dodds P.N."/>
            <person name="Hirsch C.D."/>
            <person name="Kianian S.F."/>
            <person name="Figueroa M."/>
        </authorList>
    </citation>
    <scope>NUCLEOTIDE SEQUENCE [LARGE SCALE GENOMIC DNA]</scope>
    <source>
        <strain evidence="1">12NC29</strain>
    </source>
</reference>
<dbReference type="EMBL" id="PGCJ01000198">
    <property type="protein sequence ID" value="PLW39113.1"/>
    <property type="molecule type" value="Genomic_DNA"/>
</dbReference>
<dbReference type="OrthoDB" id="2507701at2759"/>
<comment type="caution">
    <text evidence="1">The sequence shown here is derived from an EMBL/GenBank/DDBJ whole genome shotgun (WGS) entry which is preliminary data.</text>
</comment>
<protein>
    <submittedName>
        <fullName evidence="1">Uncharacterized protein</fullName>
    </submittedName>
</protein>
<name>A0A2N5UMZ5_9BASI</name>